<organism evidence="16 17">
    <name type="scientific">Cuscuta australis</name>
    <dbReference type="NCBI Taxonomy" id="267555"/>
    <lineage>
        <taxon>Eukaryota</taxon>
        <taxon>Viridiplantae</taxon>
        <taxon>Streptophyta</taxon>
        <taxon>Embryophyta</taxon>
        <taxon>Tracheophyta</taxon>
        <taxon>Spermatophyta</taxon>
        <taxon>Magnoliopsida</taxon>
        <taxon>eudicotyledons</taxon>
        <taxon>Gunneridae</taxon>
        <taxon>Pentapetalae</taxon>
        <taxon>asterids</taxon>
        <taxon>lamiids</taxon>
        <taxon>Solanales</taxon>
        <taxon>Convolvulaceae</taxon>
        <taxon>Cuscuteae</taxon>
        <taxon>Cuscuta</taxon>
        <taxon>Cuscuta subgen. Grammica</taxon>
        <taxon>Cuscuta sect. Cleistogrammica</taxon>
    </lineage>
</organism>
<proteinExistence type="inferred from homology"/>
<dbReference type="Gene3D" id="2.160.20.10">
    <property type="entry name" value="Single-stranded right-handed beta-helix, Pectin lyase-like"/>
    <property type="match status" value="1"/>
</dbReference>
<evidence type="ECO:0000256" key="10">
    <source>
        <dbReference type="ARBA" id="ARBA00023085"/>
    </source>
</evidence>
<dbReference type="InterPro" id="IPR011050">
    <property type="entry name" value="Pectin_lyase_fold/virulence"/>
</dbReference>
<dbReference type="Pfam" id="PF04043">
    <property type="entry name" value="PMEI"/>
    <property type="match status" value="1"/>
</dbReference>
<evidence type="ECO:0000256" key="2">
    <source>
        <dbReference type="ARBA" id="ARBA00005184"/>
    </source>
</evidence>
<feature type="signal peptide" evidence="14">
    <location>
        <begin position="1"/>
        <end position="21"/>
    </location>
</feature>
<name>A0A328DEL8_9ASTE</name>
<comment type="similarity">
    <text evidence="3">In the N-terminal section; belongs to the PMEI family.</text>
</comment>
<comment type="pathway">
    <text evidence="2 14">Glycan metabolism; pectin degradation; 2-dehydro-3-deoxy-D-gluconate from pectin: step 1/5.</text>
</comment>
<keyword evidence="17" id="KW-1185">Reference proteome</keyword>
<dbReference type="EC" id="3.1.1.11" evidence="5 14"/>
<keyword evidence="6" id="KW-0134">Cell wall</keyword>
<sequence length="537" mass="58136">MAPSWTVFLVGTLVCMWGTLPGGSCGGSGGEGDFFYESKCLKVPAAEFVKSVKSTMDSIRNVNATVARIASGVQNSGDFRLSTAVSDCLDLLDLSADELSWTVHGKRDNRSGTGKASEDLRTWLSAAMSNQWTCIEGFDGTNSTVKNDVAGCVGQISSSVREILDNVLPAESRRKNSGKGKHSRHKSRKLGMMVSGGQDFPEWLNHDDRRLLQSAAGVLNPDAVVALDGSGNTTSIMAAVSAAPDSVSGKRYVIHVKKGVYTENVEIGKKKWNIMMIGDGIGATVITGKRSVVDGWTTYRSATFAVKGRGFIGRDLTIENTAGPQKHQAVALRSDSDLSVLYRCAITGYQDTLYAHAMRQFYRECHISGTVDFIFGDATVVFQSCQIQARKGLPGQKNTITAHGRKESSEPTGFSIQFCQITGDPELTAAGKASETFLGRPWKPYSRTVVMQSFLSAVISPRGWLEWNGNFGLNTLFYGEYMNYGPGSGLGNRVNWTGHHIIKDYNQANEFTVAKFIGGNTWLPSTGIKYAAGLKEV</sequence>
<dbReference type="EMBL" id="NQVE01000162">
    <property type="protein sequence ID" value="RAL42681.1"/>
    <property type="molecule type" value="Genomic_DNA"/>
</dbReference>
<dbReference type="GO" id="GO:0030599">
    <property type="term" value="F:pectinesterase activity"/>
    <property type="evidence" value="ECO:0007669"/>
    <property type="project" value="UniProtKB-UniRule"/>
</dbReference>
<dbReference type="Gene3D" id="1.20.140.40">
    <property type="entry name" value="Invertase/pectin methylesterase inhibitor family protein"/>
    <property type="match status" value="1"/>
</dbReference>
<dbReference type="InterPro" id="IPR012334">
    <property type="entry name" value="Pectin_lyas_fold"/>
</dbReference>
<keyword evidence="8 14" id="KW-0732">Signal</keyword>
<evidence type="ECO:0000313" key="16">
    <source>
        <dbReference type="EMBL" id="RAL42681.1"/>
    </source>
</evidence>
<evidence type="ECO:0000256" key="8">
    <source>
        <dbReference type="ARBA" id="ARBA00022729"/>
    </source>
</evidence>
<evidence type="ECO:0000256" key="4">
    <source>
        <dbReference type="ARBA" id="ARBA00007786"/>
    </source>
</evidence>
<feature type="chain" id="PRO_5016189263" description="Pectinesterase" evidence="14">
    <location>
        <begin position="22"/>
        <end position="537"/>
    </location>
</feature>
<evidence type="ECO:0000256" key="6">
    <source>
        <dbReference type="ARBA" id="ARBA00022512"/>
    </source>
</evidence>
<evidence type="ECO:0000313" key="17">
    <source>
        <dbReference type="Proteomes" id="UP000249390"/>
    </source>
</evidence>
<keyword evidence="9 14" id="KW-0378">Hydrolase</keyword>
<keyword evidence="10 14" id="KW-0063">Aspartyl esterase</keyword>
<comment type="caution">
    <text evidence="16">The sequence shown here is derived from an EMBL/GenBank/DDBJ whole genome shotgun (WGS) entry which is preliminary data.</text>
</comment>
<evidence type="ECO:0000256" key="7">
    <source>
        <dbReference type="ARBA" id="ARBA00022525"/>
    </source>
</evidence>
<evidence type="ECO:0000256" key="5">
    <source>
        <dbReference type="ARBA" id="ARBA00013229"/>
    </source>
</evidence>
<feature type="active site" evidence="13">
    <location>
        <position position="372"/>
    </location>
</feature>
<gene>
    <name evidence="16" type="ORF">DM860_009188</name>
</gene>
<dbReference type="GO" id="GO:0042545">
    <property type="term" value="P:cell wall modification"/>
    <property type="evidence" value="ECO:0007669"/>
    <property type="project" value="UniProtKB-UniRule"/>
</dbReference>
<comment type="subcellular location">
    <subcellularLocation>
        <location evidence="1">Secreted</location>
        <location evidence="1">Cell wall</location>
    </subcellularLocation>
</comment>
<dbReference type="UniPathway" id="UPA00545">
    <property type="reaction ID" value="UER00823"/>
</dbReference>
<evidence type="ECO:0000256" key="9">
    <source>
        <dbReference type="ARBA" id="ARBA00022801"/>
    </source>
</evidence>
<reference evidence="16 17" key="1">
    <citation type="submission" date="2018-06" db="EMBL/GenBank/DDBJ databases">
        <title>The Genome of Cuscuta australis (Dodder) Provides Insight into the Evolution of Plant Parasitism.</title>
        <authorList>
            <person name="Liu H."/>
        </authorList>
    </citation>
    <scope>NUCLEOTIDE SEQUENCE [LARGE SCALE GENOMIC DNA]</scope>
    <source>
        <strain evidence="17">cv. Yunnan</strain>
        <tissue evidence="16">Vines</tissue>
    </source>
</reference>
<dbReference type="PROSITE" id="PS00503">
    <property type="entry name" value="PECTINESTERASE_2"/>
    <property type="match status" value="1"/>
</dbReference>
<accession>A0A328DEL8</accession>
<evidence type="ECO:0000256" key="11">
    <source>
        <dbReference type="ARBA" id="ARBA00023316"/>
    </source>
</evidence>
<dbReference type="SUPFAM" id="SSF51126">
    <property type="entry name" value="Pectin lyase-like"/>
    <property type="match status" value="1"/>
</dbReference>
<dbReference type="InterPro" id="IPR006501">
    <property type="entry name" value="Pectinesterase_inhib_dom"/>
</dbReference>
<dbReference type="SUPFAM" id="SSF101148">
    <property type="entry name" value="Plant invertase/pectin methylesterase inhibitor"/>
    <property type="match status" value="1"/>
</dbReference>
<dbReference type="Proteomes" id="UP000249390">
    <property type="component" value="Unassembled WGS sequence"/>
</dbReference>
<dbReference type="InterPro" id="IPR035513">
    <property type="entry name" value="Invertase/methylesterase_inhib"/>
</dbReference>
<evidence type="ECO:0000256" key="14">
    <source>
        <dbReference type="RuleBase" id="RU000589"/>
    </source>
</evidence>
<dbReference type="SMART" id="SM00856">
    <property type="entry name" value="PMEI"/>
    <property type="match status" value="1"/>
</dbReference>
<keyword evidence="7" id="KW-0964">Secreted</keyword>
<evidence type="ECO:0000256" key="1">
    <source>
        <dbReference type="ARBA" id="ARBA00004191"/>
    </source>
</evidence>
<dbReference type="FunFam" id="2.160.20.10:FF:000001">
    <property type="entry name" value="Pectinesterase"/>
    <property type="match status" value="1"/>
</dbReference>
<dbReference type="Pfam" id="PF01095">
    <property type="entry name" value="Pectinesterase"/>
    <property type="match status" value="1"/>
</dbReference>
<evidence type="ECO:0000259" key="15">
    <source>
        <dbReference type="SMART" id="SM00856"/>
    </source>
</evidence>
<dbReference type="PANTHER" id="PTHR31707">
    <property type="entry name" value="PECTINESTERASE"/>
    <property type="match status" value="1"/>
</dbReference>
<keyword evidence="11" id="KW-0961">Cell wall biogenesis/degradation</keyword>
<evidence type="ECO:0000256" key="12">
    <source>
        <dbReference type="ARBA" id="ARBA00047928"/>
    </source>
</evidence>
<comment type="similarity">
    <text evidence="4">In the C-terminal section; belongs to the pectinesterase family.</text>
</comment>
<dbReference type="GO" id="GO:0045490">
    <property type="term" value="P:pectin catabolic process"/>
    <property type="evidence" value="ECO:0007669"/>
    <property type="project" value="UniProtKB-UniRule"/>
</dbReference>
<feature type="domain" description="Pectinesterase inhibitor" evidence="15">
    <location>
        <begin position="44"/>
        <end position="170"/>
    </location>
</feature>
<dbReference type="GO" id="GO:0004857">
    <property type="term" value="F:enzyme inhibitor activity"/>
    <property type="evidence" value="ECO:0007669"/>
    <property type="project" value="InterPro"/>
</dbReference>
<dbReference type="InterPro" id="IPR033131">
    <property type="entry name" value="Pectinesterase_Asp_AS"/>
</dbReference>
<dbReference type="InterPro" id="IPR000070">
    <property type="entry name" value="Pectinesterase_cat"/>
</dbReference>
<dbReference type="AlphaFoldDB" id="A0A328DEL8"/>
<evidence type="ECO:0000256" key="13">
    <source>
        <dbReference type="PROSITE-ProRule" id="PRU10040"/>
    </source>
</evidence>
<dbReference type="CDD" id="cd15799">
    <property type="entry name" value="PMEI-like_4"/>
    <property type="match status" value="1"/>
</dbReference>
<comment type="catalytic activity">
    <reaction evidence="12 14">
        <text>[(1-&gt;4)-alpha-D-galacturonosyl methyl ester](n) + n H2O = [(1-&gt;4)-alpha-D-galacturonosyl](n) + n methanol + n H(+)</text>
        <dbReference type="Rhea" id="RHEA:22380"/>
        <dbReference type="Rhea" id="RHEA-COMP:14570"/>
        <dbReference type="Rhea" id="RHEA-COMP:14573"/>
        <dbReference type="ChEBI" id="CHEBI:15377"/>
        <dbReference type="ChEBI" id="CHEBI:15378"/>
        <dbReference type="ChEBI" id="CHEBI:17790"/>
        <dbReference type="ChEBI" id="CHEBI:140522"/>
        <dbReference type="ChEBI" id="CHEBI:140523"/>
        <dbReference type="EC" id="3.1.1.11"/>
    </reaction>
</comment>
<evidence type="ECO:0000256" key="3">
    <source>
        <dbReference type="ARBA" id="ARBA00006027"/>
    </source>
</evidence>
<protein>
    <recommendedName>
        <fullName evidence="5 14">Pectinesterase</fullName>
        <ecNumber evidence="5 14">3.1.1.11</ecNumber>
    </recommendedName>
</protein>